<evidence type="ECO:0000313" key="2">
    <source>
        <dbReference type="EMBL" id="UJG42095.1"/>
    </source>
</evidence>
<accession>A0A9Y1BNQ0</accession>
<dbReference type="AlphaFoldDB" id="A0A9Y1BNQ0"/>
<dbReference type="InterPro" id="IPR002881">
    <property type="entry name" value="DUF58"/>
</dbReference>
<protein>
    <submittedName>
        <fullName evidence="2">DUF58 domain-containing protein</fullName>
    </submittedName>
</protein>
<dbReference type="InterPro" id="IPR036465">
    <property type="entry name" value="vWFA_dom_sf"/>
</dbReference>
<dbReference type="Pfam" id="PF01882">
    <property type="entry name" value="DUF58"/>
    <property type="match status" value="1"/>
</dbReference>
<organism evidence="2">
    <name type="scientific">Candidatus Heimdallarchaeum aukensis</name>
    <dbReference type="NCBI Taxonomy" id="2876573"/>
    <lineage>
        <taxon>Archaea</taxon>
        <taxon>Promethearchaeati</taxon>
        <taxon>Candidatus Heimdallarchaeota</taxon>
        <taxon>Candidatus Heimdallarchaeia (ex Rinke et al. 2021) (nom. nud.)</taxon>
        <taxon>Candidatus Heimdallarchaeales</taxon>
        <taxon>Candidatus Heimdallarchaeaceae</taxon>
        <taxon>Candidatus Heimdallarchaeum</taxon>
    </lineage>
</organism>
<dbReference type="Gene3D" id="3.40.50.410">
    <property type="entry name" value="von Willebrand factor, type A domain"/>
    <property type="match status" value="1"/>
</dbReference>
<feature type="domain" description="VWFA" evidence="1">
    <location>
        <begin position="91"/>
        <end position="268"/>
    </location>
</feature>
<dbReference type="SUPFAM" id="SSF53300">
    <property type="entry name" value="vWA-like"/>
    <property type="match status" value="1"/>
</dbReference>
<dbReference type="PANTHER" id="PTHR33608">
    <property type="entry name" value="BLL2464 PROTEIN"/>
    <property type="match status" value="1"/>
</dbReference>
<reference evidence="2" key="1">
    <citation type="journal article" date="2022" name="Nat. Microbiol.">
        <title>Unique mobile elements and scalable gene flow at the prokaryote-eukaryote boundary revealed by circularized Asgard archaea genomes.</title>
        <authorList>
            <person name="Wu F."/>
            <person name="Speth D.R."/>
            <person name="Philosof A."/>
            <person name="Cremiere A."/>
            <person name="Narayanan A."/>
            <person name="Barco R.A."/>
            <person name="Connon S.A."/>
            <person name="Amend J.P."/>
            <person name="Antoshechkin I.A."/>
            <person name="Orphan V.J."/>
        </authorList>
    </citation>
    <scope>NUCLEOTIDE SEQUENCE</scope>
    <source>
        <strain evidence="2">PM71</strain>
    </source>
</reference>
<proteinExistence type="predicted"/>
<dbReference type="InterPro" id="IPR002035">
    <property type="entry name" value="VWF_A"/>
</dbReference>
<dbReference type="EMBL" id="CP084166">
    <property type="protein sequence ID" value="UJG42095.1"/>
    <property type="molecule type" value="Genomic_DNA"/>
</dbReference>
<dbReference type="PANTHER" id="PTHR33608:SF6">
    <property type="entry name" value="BLL2464 PROTEIN"/>
    <property type="match status" value="1"/>
</dbReference>
<dbReference type="CDD" id="cd00198">
    <property type="entry name" value="vWFA"/>
    <property type="match status" value="1"/>
</dbReference>
<sequence length="313" mass="35990">MSNPAKEEKKTLQKDKVKIPIKKLKKLEILAKERSTSFLQGHRRSIFRGPGTEYADLREYVEGDDLRFVDWNASSRIPFKLIVRDYEQERNTNVVLMLDVSHSMLLGDPVPRIKLAVEASATLAYTVLINRDLFGWASFSDKLHNYIPPRGGKLHFYHIVHEMLKIAPHGKTNIGDAIREVALSLKRRSIIILLTDLHGNLEGAMNGFKVAKLKKHEVKVIHTVDPEEFLFPKNPRQVKYLDPETNQMKVVNFSNLLERGKYNYEIGLKIKEINNFKRNIRGLNIDVVTASTTMLTERLLLTYFGSKRGRALK</sequence>
<gene>
    <name evidence="2" type="ORF">K9W45_06445</name>
</gene>
<dbReference type="SMART" id="SM00327">
    <property type="entry name" value="VWA"/>
    <property type="match status" value="1"/>
</dbReference>
<name>A0A9Y1BNQ0_9ARCH</name>
<dbReference type="Proteomes" id="UP001201020">
    <property type="component" value="Chromosome"/>
</dbReference>
<evidence type="ECO:0000259" key="1">
    <source>
        <dbReference type="SMART" id="SM00327"/>
    </source>
</evidence>